<accession>A0ABN2ES93</accession>
<organism evidence="3 4">
    <name type="scientific">Nonomuraea maheshkhaliensis</name>
    <dbReference type="NCBI Taxonomy" id="419590"/>
    <lineage>
        <taxon>Bacteria</taxon>
        <taxon>Bacillati</taxon>
        <taxon>Actinomycetota</taxon>
        <taxon>Actinomycetes</taxon>
        <taxon>Streptosporangiales</taxon>
        <taxon>Streptosporangiaceae</taxon>
        <taxon>Nonomuraea</taxon>
    </lineage>
</organism>
<evidence type="ECO:0000313" key="4">
    <source>
        <dbReference type="Proteomes" id="UP001500064"/>
    </source>
</evidence>
<feature type="compositionally biased region" description="Polar residues" evidence="1">
    <location>
        <begin position="118"/>
        <end position="127"/>
    </location>
</feature>
<feature type="region of interest" description="Disordered" evidence="1">
    <location>
        <begin position="105"/>
        <end position="127"/>
    </location>
</feature>
<gene>
    <name evidence="3" type="ORF">GCM10009733_005590</name>
</gene>
<feature type="transmembrane region" description="Helical" evidence="2">
    <location>
        <begin position="56"/>
        <end position="77"/>
    </location>
</feature>
<evidence type="ECO:0000313" key="3">
    <source>
        <dbReference type="EMBL" id="GAA1612433.1"/>
    </source>
</evidence>
<evidence type="ECO:0000256" key="1">
    <source>
        <dbReference type="SAM" id="MobiDB-lite"/>
    </source>
</evidence>
<keyword evidence="2" id="KW-1133">Transmembrane helix</keyword>
<proteinExistence type="predicted"/>
<dbReference type="EMBL" id="BAAAMU010000002">
    <property type="protein sequence ID" value="GAA1612433.1"/>
    <property type="molecule type" value="Genomic_DNA"/>
</dbReference>
<protein>
    <recommendedName>
        <fullName evidence="5">DUF3040 domain-containing protein</fullName>
    </recommendedName>
</protein>
<name>A0ABN2ES93_9ACTN</name>
<sequence length="127" mass="14176">MTAVSLLDRLERDLILMPARLLGKEEELYDTYDRLRAEAEFRAAVALPLIALAGPFYFRIHFSLVFILPLASGMLLYSALRRIDDAYCTLAEALRAEREDLTTPVLHGRNDHAGDGLASNSRNIAEG</sequence>
<keyword evidence="2" id="KW-0472">Membrane</keyword>
<reference evidence="3 4" key="1">
    <citation type="journal article" date="2019" name="Int. J. Syst. Evol. Microbiol.">
        <title>The Global Catalogue of Microorganisms (GCM) 10K type strain sequencing project: providing services to taxonomists for standard genome sequencing and annotation.</title>
        <authorList>
            <consortium name="The Broad Institute Genomics Platform"/>
            <consortium name="The Broad Institute Genome Sequencing Center for Infectious Disease"/>
            <person name="Wu L."/>
            <person name="Ma J."/>
        </authorList>
    </citation>
    <scope>NUCLEOTIDE SEQUENCE [LARGE SCALE GENOMIC DNA]</scope>
    <source>
        <strain evidence="3 4">JCM 13929</strain>
    </source>
</reference>
<dbReference type="Proteomes" id="UP001500064">
    <property type="component" value="Unassembled WGS sequence"/>
</dbReference>
<evidence type="ECO:0000256" key="2">
    <source>
        <dbReference type="SAM" id="Phobius"/>
    </source>
</evidence>
<keyword evidence="4" id="KW-1185">Reference proteome</keyword>
<evidence type="ECO:0008006" key="5">
    <source>
        <dbReference type="Google" id="ProtNLM"/>
    </source>
</evidence>
<comment type="caution">
    <text evidence="3">The sequence shown here is derived from an EMBL/GenBank/DDBJ whole genome shotgun (WGS) entry which is preliminary data.</text>
</comment>
<keyword evidence="2" id="KW-0812">Transmembrane</keyword>